<sequence>MLLFITIFLSDFYFNITIFACIGINFKIVFVQIFLMFFNLNLCIIVNFIFLSLNKIIILTLLYNI</sequence>
<gene>
    <name evidence="2" type="ORF">EUBVEN_02216</name>
</gene>
<organism evidence="2 3">
    <name type="scientific">Eubacterium ventriosum ATCC 27560</name>
    <dbReference type="NCBI Taxonomy" id="411463"/>
    <lineage>
        <taxon>Bacteria</taxon>
        <taxon>Bacillati</taxon>
        <taxon>Bacillota</taxon>
        <taxon>Clostridia</taxon>
        <taxon>Eubacteriales</taxon>
        <taxon>Eubacteriaceae</taxon>
        <taxon>Eubacterium</taxon>
    </lineage>
</organism>
<evidence type="ECO:0000256" key="1">
    <source>
        <dbReference type="SAM" id="Phobius"/>
    </source>
</evidence>
<comment type="caution">
    <text evidence="2">The sequence shown here is derived from an EMBL/GenBank/DDBJ whole genome shotgun (WGS) entry which is preliminary data.</text>
</comment>
<name>A5Z923_9FIRM</name>
<protein>
    <submittedName>
        <fullName evidence="2">Uncharacterized protein</fullName>
    </submittedName>
</protein>
<proteinExistence type="predicted"/>
<evidence type="ECO:0000313" key="2">
    <source>
        <dbReference type="EMBL" id="EDM50267.1"/>
    </source>
</evidence>
<keyword evidence="1" id="KW-1133">Transmembrane helix</keyword>
<dbReference type="HOGENOM" id="CLU_2843342_0_0_9"/>
<reference evidence="2 3" key="2">
    <citation type="submission" date="2007-04" db="EMBL/GenBank/DDBJ databases">
        <title>Draft genome sequence of Eubacterium ventriosum (ATCC 27560).</title>
        <authorList>
            <person name="Sudarsanam P."/>
            <person name="Ley R."/>
            <person name="Guruge J."/>
            <person name="Turnbaugh P.J."/>
            <person name="Mahowald M."/>
            <person name="Liep D."/>
            <person name="Gordon J."/>
        </authorList>
    </citation>
    <scope>NUCLEOTIDE SEQUENCE [LARGE SCALE GENOMIC DNA]</scope>
    <source>
        <strain evidence="2 3">ATCC 27560</strain>
    </source>
</reference>
<dbReference type="AlphaFoldDB" id="A5Z923"/>
<dbReference type="Proteomes" id="UP000006000">
    <property type="component" value="Unassembled WGS sequence"/>
</dbReference>
<feature type="transmembrane region" description="Helical" evidence="1">
    <location>
        <begin position="44"/>
        <end position="63"/>
    </location>
</feature>
<evidence type="ECO:0000313" key="3">
    <source>
        <dbReference type="Proteomes" id="UP000006000"/>
    </source>
</evidence>
<dbReference type="EMBL" id="AAVL02000037">
    <property type="protein sequence ID" value="EDM50267.1"/>
    <property type="molecule type" value="Genomic_DNA"/>
</dbReference>
<reference evidence="2 3" key="1">
    <citation type="submission" date="2007-03" db="EMBL/GenBank/DDBJ databases">
        <authorList>
            <person name="Fulton L."/>
            <person name="Clifton S."/>
            <person name="Fulton B."/>
            <person name="Xu J."/>
            <person name="Minx P."/>
            <person name="Pepin K.H."/>
            <person name="Johnson M."/>
            <person name="Thiruvilangam P."/>
            <person name="Bhonagiri V."/>
            <person name="Nash W.E."/>
            <person name="Mardis E.R."/>
            <person name="Wilson R.K."/>
        </authorList>
    </citation>
    <scope>NUCLEOTIDE SEQUENCE [LARGE SCALE GENOMIC DNA]</scope>
    <source>
        <strain evidence="2 3">ATCC 27560</strain>
    </source>
</reference>
<accession>A5Z923</accession>
<keyword evidence="1" id="KW-0812">Transmembrane</keyword>
<keyword evidence="1" id="KW-0472">Membrane</keyword>
<feature type="transmembrane region" description="Helical" evidence="1">
    <location>
        <begin position="12"/>
        <end position="38"/>
    </location>
</feature>